<dbReference type="PROSITE" id="PS01162">
    <property type="entry name" value="QOR_ZETA_CRYSTAL"/>
    <property type="match status" value="1"/>
</dbReference>
<evidence type="ECO:0000313" key="4">
    <source>
        <dbReference type="Proteomes" id="UP000249304"/>
    </source>
</evidence>
<dbReference type="EMBL" id="POUD01000089">
    <property type="protein sequence ID" value="PZG16188.1"/>
    <property type="molecule type" value="Genomic_DNA"/>
</dbReference>
<dbReference type="AlphaFoldDB" id="A0A2W2EUS9"/>
<dbReference type="SUPFAM" id="SSF51735">
    <property type="entry name" value="NAD(P)-binding Rossmann-fold domains"/>
    <property type="match status" value="1"/>
</dbReference>
<dbReference type="InterPro" id="IPR020843">
    <property type="entry name" value="ER"/>
</dbReference>
<feature type="domain" description="Enoyl reductase (ER)" evidence="2">
    <location>
        <begin position="12"/>
        <end position="301"/>
    </location>
</feature>
<evidence type="ECO:0000313" key="3">
    <source>
        <dbReference type="EMBL" id="PZG16188.1"/>
    </source>
</evidence>
<dbReference type="GO" id="GO:0008270">
    <property type="term" value="F:zinc ion binding"/>
    <property type="evidence" value="ECO:0007669"/>
    <property type="project" value="InterPro"/>
</dbReference>
<dbReference type="SUPFAM" id="SSF50129">
    <property type="entry name" value="GroES-like"/>
    <property type="match status" value="1"/>
</dbReference>
<name>A0A2W2EUS9_9ACTN</name>
<dbReference type="CDD" id="cd05289">
    <property type="entry name" value="MDR_like_2"/>
    <property type="match status" value="1"/>
</dbReference>
<dbReference type="SMART" id="SM00829">
    <property type="entry name" value="PKS_ER"/>
    <property type="match status" value="1"/>
</dbReference>
<dbReference type="InterPro" id="IPR013154">
    <property type="entry name" value="ADH-like_N"/>
</dbReference>
<gene>
    <name evidence="3" type="ORF">C1J01_21695</name>
</gene>
<proteinExistence type="predicted"/>
<dbReference type="Proteomes" id="UP000249304">
    <property type="component" value="Unassembled WGS sequence"/>
</dbReference>
<dbReference type="InterPro" id="IPR013149">
    <property type="entry name" value="ADH-like_C"/>
</dbReference>
<dbReference type="Gene3D" id="3.90.180.10">
    <property type="entry name" value="Medium-chain alcohol dehydrogenases, catalytic domain"/>
    <property type="match status" value="1"/>
</dbReference>
<sequence length="305" mass="31770">MKAIVVTDEAAGAAGMTLAERPKPEATGNDVLVEVHASGFTPGELTWPGTWTDRLGRDRTPSIPGHEVAGVVTALGYGTRGLSVGQRVFGLADWTRDGTLAEYVAIEARNLAPLPGDVDFTVGASLPISGLTAWQGLFVHGRFEVGQSVLVHGAAGGVGSMVAQLAREAGAYVIGTGRAADRQAALDFGAQEFVDLDNDTLEDVGEVDLVFDVIGADIARRSAGLVRAGGMLVTIAGPPEAQPAEGLAVDFVVEADRAQLSEVVQRVRDGRLRTNIGTVATLDDAVAALNPTERTKGKTIIRVRP</sequence>
<dbReference type="InterPro" id="IPR011032">
    <property type="entry name" value="GroES-like_sf"/>
</dbReference>
<dbReference type="PANTHER" id="PTHR11695:SF294">
    <property type="entry name" value="RETICULON-4-INTERACTING PROTEIN 1, MITOCHONDRIAL"/>
    <property type="match status" value="1"/>
</dbReference>
<keyword evidence="4" id="KW-1185">Reference proteome</keyword>
<dbReference type="InterPro" id="IPR050700">
    <property type="entry name" value="YIM1/Zinc_Alcohol_DH_Fams"/>
</dbReference>
<dbReference type="InterPro" id="IPR036291">
    <property type="entry name" value="NAD(P)-bd_dom_sf"/>
</dbReference>
<dbReference type="Gene3D" id="3.40.50.720">
    <property type="entry name" value="NAD(P)-binding Rossmann-like Domain"/>
    <property type="match status" value="1"/>
</dbReference>
<dbReference type="RefSeq" id="WP_111180821.1">
    <property type="nucleotide sequence ID" value="NZ_POUD01000089.1"/>
</dbReference>
<reference evidence="3 4" key="1">
    <citation type="submission" date="2018-01" db="EMBL/GenBank/DDBJ databases">
        <title>Draft genome sequence of Nonomuraea sp. KC333.</title>
        <authorList>
            <person name="Sahin N."/>
            <person name="Saygin H."/>
            <person name="Ay H."/>
        </authorList>
    </citation>
    <scope>NUCLEOTIDE SEQUENCE [LARGE SCALE GENOMIC DNA]</scope>
    <source>
        <strain evidence="3 4">KC333</strain>
    </source>
</reference>
<keyword evidence="1" id="KW-0560">Oxidoreductase</keyword>
<protein>
    <submittedName>
        <fullName evidence="3">NADPH:quinone reductase</fullName>
    </submittedName>
</protein>
<accession>A0A2W2EUS9</accession>
<dbReference type="OrthoDB" id="3727682at2"/>
<dbReference type="Pfam" id="PF08240">
    <property type="entry name" value="ADH_N"/>
    <property type="match status" value="1"/>
</dbReference>
<dbReference type="GO" id="GO:0016491">
    <property type="term" value="F:oxidoreductase activity"/>
    <property type="evidence" value="ECO:0007669"/>
    <property type="project" value="UniProtKB-KW"/>
</dbReference>
<organism evidence="3 4">
    <name type="scientific">Nonomuraea aridisoli</name>
    <dbReference type="NCBI Taxonomy" id="2070368"/>
    <lineage>
        <taxon>Bacteria</taxon>
        <taxon>Bacillati</taxon>
        <taxon>Actinomycetota</taxon>
        <taxon>Actinomycetes</taxon>
        <taxon>Streptosporangiales</taxon>
        <taxon>Streptosporangiaceae</taxon>
        <taxon>Nonomuraea</taxon>
    </lineage>
</organism>
<dbReference type="InterPro" id="IPR002364">
    <property type="entry name" value="Quin_OxRdtase/zeta-crystal_CS"/>
</dbReference>
<dbReference type="PANTHER" id="PTHR11695">
    <property type="entry name" value="ALCOHOL DEHYDROGENASE RELATED"/>
    <property type="match status" value="1"/>
</dbReference>
<evidence type="ECO:0000256" key="1">
    <source>
        <dbReference type="ARBA" id="ARBA00023002"/>
    </source>
</evidence>
<comment type="caution">
    <text evidence="3">The sequence shown here is derived from an EMBL/GenBank/DDBJ whole genome shotgun (WGS) entry which is preliminary data.</text>
</comment>
<evidence type="ECO:0000259" key="2">
    <source>
        <dbReference type="SMART" id="SM00829"/>
    </source>
</evidence>
<dbReference type="Pfam" id="PF00107">
    <property type="entry name" value="ADH_zinc_N"/>
    <property type="match status" value="1"/>
</dbReference>